<feature type="transmembrane region" description="Helical" evidence="7">
    <location>
        <begin position="100"/>
        <end position="118"/>
    </location>
</feature>
<name>A0A0N9XDC5_PSEFL</name>
<keyword evidence="2" id="KW-0813">Transport</keyword>
<evidence type="ECO:0000313" key="9">
    <source>
        <dbReference type="EMBL" id="ALI09466.1"/>
    </source>
</evidence>
<evidence type="ECO:0000256" key="2">
    <source>
        <dbReference type="ARBA" id="ARBA00022448"/>
    </source>
</evidence>
<evidence type="ECO:0000256" key="4">
    <source>
        <dbReference type="ARBA" id="ARBA00022692"/>
    </source>
</evidence>
<dbReference type="Pfam" id="PF07690">
    <property type="entry name" value="MFS_1"/>
    <property type="match status" value="1"/>
</dbReference>
<reference evidence="9" key="1">
    <citation type="journal article" date="2018" name="Nature">
        <title>Mutant phenotypes for thousands of bacterial genes of unknown function.</title>
        <authorList>
            <person name="Price M.N."/>
            <person name="Wetmore K.M."/>
            <person name="Waters R.J."/>
            <person name="Callaghan M."/>
            <person name="Ray J."/>
            <person name="Liu H."/>
            <person name="Kuehl J.V."/>
            <person name="Melnyk R.A."/>
            <person name="Lamson J.S."/>
            <person name="Suh Y."/>
            <person name="Carlson H.K."/>
            <person name="Esquivel Z."/>
            <person name="Sadeeshkumar H."/>
            <person name="Chakraborty R."/>
            <person name="Zane G.M."/>
            <person name="Rubin B.E."/>
            <person name="Wall J.D."/>
            <person name="Visel A."/>
            <person name="Bristow J."/>
            <person name="Blow M.J."/>
            <person name="Arkin A.P."/>
            <person name="Deutschbauer A.M."/>
        </authorList>
    </citation>
    <scope>NUCLEOTIDE SEQUENCE [LARGE SCALE GENOMIC DNA]</scope>
    <source>
        <strain evidence="9">FW300-N2C3</strain>
    </source>
</reference>
<feature type="transmembrane region" description="Helical" evidence="7">
    <location>
        <begin position="292"/>
        <end position="312"/>
    </location>
</feature>
<comment type="subcellular location">
    <subcellularLocation>
        <location evidence="1">Cell membrane</location>
        <topology evidence="1">Multi-pass membrane protein</topology>
    </subcellularLocation>
</comment>
<gene>
    <name evidence="9" type="ORF">AO356_22475</name>
</gene>
<dbReference type="SUPFAM" id="SSF103473">
    <property type="entry name" value="MFS general substrate transporter"/>
    <property type="match status" value="1"/>
</dbReference>
<dbReference type="CDD" id="cd17369">
    <property type="entry name" value="MFS_ShiA_like"/>
    <property type="match status" value="1"/>
</dbReference>
<proteinExistence type="predicted"/>
<feature type="transmembrane region" description="Helical" evidence="7">
    <location>
        <begin position="64"/>
        <end position="88"/>
    </location>
</feature>
<evidence type="ECO:0000256" key="7">
    <source>
        <dbReference type="SAM" id="Phobius"/>
    </source>
</evidence>
<dbReference type="Gene3D" id="1.20.1250.20">
    <property type="entry name" value="MFS general substrate transporter like domains"/>
    <property type="match status" value="2"/>
</dbReference>
<sequence length="447" mass="48030">MQTSLLSNNETHHEFIDDEKKKSMKNVVAGSLFGTALETYDLYLYGTAAALIFAPLFFPGTDEAVSRLASLASFAISFVARPLGSLVLGHFGDRIGRKKLLYLTLIIMGLSTVGIGLLPTYASVGIWAPIMLCVLRFIQGFAFAGEYSGAVLMLLEHAPRRKRGFYAAINNIGPVFGFIASAGLLLIVSSLLSVEDFYKWGWRIPFIASLALLVVGVFVRSKVAESPVFEKTAEKRAAAKGPNLSPAMRLFTKYPKQLLLVAGANICHFSTFYLFTVFALSYGQKELGLSNAFVLSVAMVAICTHLVIVPFAGAMADRLGRRTMMLIGFVVTALAAFPFWHLFSTGQFLPMVLGSCLFMAGYGLVYGAVPSFTGEAFGPSARFTGFAMATNVGGIIGGGTAPIVGAYLLSHYGSPYAISVYTVVLAAISALCVYLSAETRMIDITDE</sequence>
<keyword evidence="4 7" id="KW-0812">Transmembrane</keyword>
<dbReference type="PANTHER" id="PTHR43045:SF1">
    <property type="entry name" value="SHIKIMATE TRANSPORTER"/>
    <property type="match status" value="1"/>
</dbReference>
<feature type="transmembrane region" description="Helical" evidence="7">
    <location>
        <begin position="348"/>
        <end position="369"/>
    </location>
</feature>
<feature type="transmembrane region" description="Helical" evidence="7">
    <location>
        <begin position="258"/>
        <end position="280"/>
    </location>
</feature>
<dbReference type="GO" id="GO:0005886">
    <property type="term" value="C:plasma membrane"/>
    <property type="evidence" value="ECO:0007669"/>
    <property type="project" value="UniProtKB-SubCell"/>
</dbReference>
<dbReference type="InterPro" id="IPR005829">
    <property type="entry name" value="Sugar_transporter_CS"/>
</dbReference>
<dbReference type="InterPro" id="IPR020846">
    <property type="entry name" value="MFS_dom"/>
</dbReference>
<protein>
    <submittedName>
        <fullName evidence="9">MFS transporter</fullName>
    </submittedName>
</protein>
<dbReference type="InterPro" id="IPR011701">
    <property type="entry name" value="MFS"/>
</dbReference>
<dbReference type="EMBL" id="CP012831">
    <property type="protein sequence ID" value="ALI09466.1"/>
    <property type="molecule type" value="Genomic_DNA"/>
</dbReference>
<evidence type="ECO:0000256" key="3">
    <source>
        <dbReference type="ARBA" id="ARBA00022475"/>
    </source>
</evidence>
<dbReference type="FunFam" id="1.20.1250.20:FF:000001">
    <property type="entry name" value="Dicarboxylate MFS transporter"/>
    <property type="match status" value="1"/>
</dbReference>
<dbReference type="InterPro" id="IPR036259">
    <property type="entry name" value="MFS_trans_sf"/>
</dbReference>
<dbReference type="OrthoDB" id="3690818at2"/>
<dbReference type="PROSITE" id="PS50850">
    <property type="entry name" value="MFS"/>
    <property type="match status" value="1"/>
</dbReference>
<feature type="transmembrane region" description="Helical" evidence="7">
    <location>
        <begin position="42"/>
        <end position="58"/>
    </location>
</feature>
<dbReference type="Proteomes" id="UP000059425">
    <property type="component" value="Chromosome"/>
</dbReference>
<organism evidence="9">
    <name type="scientific">Pseudomonas fluorescens</name>
    <dbReference type="NCBI Taxonomy" id="294"/>
    <lineage>
        <taxon>Bacteria</taxon>
        <taxon>Pseudomonadati</taxon>
        <taxon>Pseudomonadota</taxon>
        <taxon>Gammaproteobacteria</taxon>
        <taxon>Pseudomonadales</taxon>
        <taxon>Pseudomonadaceae</taxon>
        <taxon>Pseudomonas</taxon>
    </lineage>
</organism>
<feature type="domain" description="Major facilitator superfamily (MFS) profile" evidence="8">
    <location>
        <begin position="27"/>
        <end position="440"/>
    </location>
</feature>
<feature type="transmembrane region" description="Helical" evidence="7">
    <location>
        <begin position="200"/>
        <end position="219"/>
    </location>
</feature>
<feature type="transmembrane region" description="Helical" evidence="7">
    <location>
        <begin position="165"/>
        <end position="188"/>
    </location>
</feature>
<feature type="transmembrane region" description="Helical" evidence="7">
    <location>
        <begin position="324"/>
        <end position="342"/>
    </location>
</feature>
<accession>A0A0N9XDC5</accession>
<evidence type="ECO:0000259" key="8">
    <source>
        <dbReference type="PROSITE" id="PS50850"/>
    </source>
</evidence>
<feature type="transmembrane region" description="Helical" evidence="7">
    <location>
        <begin position="381"/>
        <end position="410"/>
    </location>
</feature>
<feature type="transmembrane region" description="Helical" evidence="7">
    <location>
        <begin position="416"/>
        <end position="437"/>
    </location>
</feature>
<dbReference type="PROSITE" id="PS00216">
    <property type="entry name" value="SUGAR_TRANSPORT_1"/>
    <property type="match status" value="1"/>
</dbReference>
<dbReference type="PANTHER" id="PTHR43045">
    <property type="entry name" value="SHIKIMATE TRANSPORTER"/>
    <property type="match status" value="1"/>
</dbReference>
<evidence type="ECO:0000256" key="6">
    <source>
        <dbReference type="ARBA" id="ARBA00023136"/>
    </source>
</evidence>
<keyword evidence="5 7" id="KW-1133">Transmembrane helix</keyword>
<evidence type="ECO:0000256" key="1">
    <source>
        <dbReference type="ARBA" id="ARBA00004651"/>
    </source>
</evidence>
<evidence type="ECO:0000256" key="5">
    <source>
        <dbReference type="ARBA" id="ARBA00022989"/>
    </source>
</evidence>
<dbReference type="GO" id="GO:0022857">
    <property type="term" value="F:transmembrane transporter activity"/>
    <property type="evidence" value="ECO:0007669"/>
    <property type="project" value="InterPro"/>
</dbReference>
<keyword evidence="3" id="KW-1003">Cell membrane</keyword>
<dbReference type="AlphaFoldDB" id="A0A0N9XDC5"/>
<keyword evidence="6 7" id="KW-0472">Membrane</keyword>
<dbReference type="RefSeq" id="WP_060741619.1">
    <property type="nucleotide sequence ID" value="NZ_CP012831.1"/>
</dbReference>